<dbReference type="SUPFAM" id="SSF54768">
    <property type="entry name" value="dsRNA-binding domain-like"/>
    <property type="match status" value="1"/>
</dbReference>
<name>A0AAW0JV01_QUESU</name>
<dbReference type="GO" id="GO:0003723">
    <property type="term" value="F:RNA binding"/>
    <property type="evidence" value="ECO:0007669"/>
    <property type="project" value="UniProtKB-KW"/>
</dbReference>
<organism evidence="5 6">
    <name type="scientific">Quercus suber</name>
    <name type="common">Cork oak</name>
    <dbReference type="NCBI Taxonomy" id="58331"/>
    <lineage>
        <taxon>Eukaryota</taxon>
        <taxon>Viridiplantae</taxon>
        <taxon>Streptophyta</taxon>
        <taxon>Embryophyta</taxon>
        <taxon>Tracheophyta</taxon>
        <taxon>Spermatophyta</taxon>
        <taxon>Magnoliopsida</taxon>
        <taxon>eudicotyledons</taxon>
        <taxon>Gunneridae</taxon>
        <taxon>Pentapetalae</taxon>
        <taxon>rosids</taxon>
        <taxon>fabids</taxon>
        <taxon>Fagales</taxon>
        <taxon>Fagaceae</taxon>
        <taxon>Quercus</taxon>
    </lineage>
</organism>
<gene>
    <name evidence="5" type="primary">RTL2_6</name>
    <name evidence="5" type="ORF">CFP56_028082</name>
</gene>
<dbReference type="Pfam" id="PF14622">
    <property type="entry name" value="Ribonucleas_3_3"/>
    <property type="match status" value="1"/>
</dbReference>
<dbReference type="PANTHER" id="PTHR14950:SF54">
    <property type="entry name" value="RNASE II-LIKE 1"/>
    <property type="match status" value="1"/>
</dbReference>
<dbReference type="SMART" id="SM00535">
    <property type="entry name" value="RIBOc"/>
    <property type="match status" value="1"/>
</dbReference>
<accession>A0AAW0JV01</accession>
<keyword evidence="6" id="KW-1185">Reference proteome</keyword>
<feature type="compositionally biased region" description="Acidic residues" evidence="3">
    <location>
        <begin position="258"/>
        <end position="267"/>
    </location>
</feature>
<dbReference type="Proteomes" id="UP000237347">
    <property type="component" value="Unassembled WGS sequence"/>
</dbReference>
<feature type="region of interest" description="Disordered" evidence="3">
    <location>
        <begin position="248"/>
        <end position="267"/>
    </location>
</feature>
<dbReference type="SMART" id="SM00358">
    <property type="entry name" value="DSRM"/>
    <property type="match status" value="1"/>
</dbReference>
<evidence type="ECO:0000313" key="5">
    <source>
        <dbReference type="EMBL" id="KAK7830550.1"/>
    </source>
</evidence>
<dbReference type="GO" id="GO:0005737">
    <property type="term" value="C:cytoplasm"/>
    <property type="evidence" value="ECO:0007669"/>
    <property type="project" value="TreeGrafter"/>
</dbReference>
<dbReference type="PANTHER" id="PTHR14950">
    <property type="entry name" value="DICER-RELATED"/>
    <property type="match status" value="1"/>
</dbReference>
<evidence type="ECO:0000313" key="6">
    <source>
        <dbReference type="Proteomes" id="UP000237347"/>
    </source>
</evidence>
<dbReference type="GO" id="GO:0005634">
    <property type="term" value="C:nucleus"/>
    <property type="evidence" value="ECO:0007669"/>
    <property type="project" value="TreeGrafter"/>
</dbReference>
<dbReference type="GO" id="GO:0030422">
    <property type="term" value="P:siRNA processing"/>
    <property type="evidence" value="ECO:0007669"/>
    <property type="project" value="TreeGrafter"/>
</dbReference>
<dbReference type="EMBL" id="PKMF04000459">
    <property type="protein sequence ID" value="KAK7830550.1"/>
    <property type="molecule type" value="Genomic_DNA"/>
</dbReference>
<dbReference type="InterPro" id="IPR036389">
    <property type="entry name" value="RNase_III_sf"/>
</dbReference>
<dbReference type="CDD" id="cd00593">
    <property type="entry name" value="RIBOc"/>
    <property type="match status" value="1"/>
</dbReference>
<sequence>MKLTISLLQQTRIPSMEEMVSESSLEEVELILGYKFKDKNLLLQAFTHVSFHDSDKYSEKHSSYERLELMGDSVLNLLMIRKLFFLYPKLSPGKLTYLRSDNTDNEKLARIQEFEKAMVDYPLHSHRLIRAPKILADVLEAAIGAVFIDSNSIETVWKVFEDVLEPFISLEKLGENPVTTLLEICQKNGCKPRYDTDSWDKDQTAKVYVKDCLVGKATFGKKDIAINRAAKDALDNIDQTYLVFSMQEKDQKSSNEVLSEEENNEDS</sequence>
<reference evidence="5 6" key="1">
    <citation type="journal article" date="2018" name="Sci. Data">
        <title>The draft genome sequence of cork oak.</title>
        <authorList>
            <person name="Ramos A.M."/>
            <person name="Usie A."/>
            <person name="Barbosa P."/>
            <person name="Barros P.M."/>
            <person name="Capote T."/>
            <person name="Chaves I."/>
            <person name="Simoes F."/>
            <person name="Abreu I."/>
            <person name="Carrasquinho I."/>
            <person name="Faro C."/>
            <person name="Guimaraes J.B."/>
            <person name="Mendonca D."/>
            <person name="Nobrega F."/>
            <person name="Rodrigues L."/>
            <person name="Saibo N.J.M."/>
            <person name="Varela M.C."/>
            <person name="Egas C."/>
            <person name="Matos J."/>
            <person name="Miguel C.M."/>
            <person name="Oliveira M.M."/>
            <person name="Ricardo C.P."/>
            <person name="Goncalves S."/>
        </authorList>
    </citation>
    <scope>NUCLEOTIDE SEQUENCE [LARGE SCALE GENOMIC DNA]</scope>
    <source>
        <strain evidence="6">cv. HL8</strain>
    </source>
</reference>
<dbReference type="PROSITE" id="PS50142">
    <property type="entry name" value="RNASE_3_2"/>
    <property type="match status" value="1"/>
</dbReference>
<dbReference type="GO" id="GO:0004525">
    <property type="term" value="F:ribonuclease III activity"/>
    <property type="evidence" value="ECO:0007669"/>
    <property type="project" value="InterPro"/>
</dbReference>
<evidence type="ECO:0000259" key="4">
    <source>
        <dbReference type="PROSITE" id="PS50142"/>
    </source>
</evidence>
<evidence type="ECO:0000256" key="3">
    <source>
        <dbReference type="SAM" id="MobiDB-lite"/>
    </source>
</evidence>
<keyword evidence="1" id="KW-0378">Hydrolase</keyword>
<dbReference type="Gene3D" id="1.10.1520.10">
    <property type="entry name" value="Ribonuclease III domain"/>
    <property type="match status" value="1"/>
</dbReference>
<dbReference type="InterPro" id="IPR014720">
    <property type="entry name" value="dsRBD_dom"/>
</dbReference>
<evidence type="ECO:0000256" key="2">
    <source>
        <dbReference type="ARBA" id="ARBA00022884"/>
    </source>
</evidence>
<protein>
    <submittedName>
        <fullName evidence="5">Ribonuclease 3-like protein 2</fullName>
    </submittedName>
</protein>
<dbReference type="Gene3D" id="3.30.160.20">
    <property type="match status" value="1"/>
</dbReference>
<evidence type="ECO:0000256" key="1">
    <source>
        <dbReference type="ARBA" id="ARBA00022801"/>
    </source>
</evidence>
<dbReference type="SUPFAM" id="SSF69065">
    <property type="entry name" value="RNase III domain-like"/>
    <property type="match status" value="1"/>
</dbReference>
<feature type="domain" description="RNase III" evidence="4">
    <location>
        <begin position="25"/>
        <end position="151"/>
    </location>
</feature>
<dbReference type="AlphaFoldDB" id="A0AAW0JV01"/>
<comment type="caution">
    <text evidence="5">The sequence shown here is derived from an EMBL/GenBank/DDBJ whole genome shotgun (WGS) entry which is preliminary data.</text>
</comment>
<dbReference type="InterPro" id="IPR000999">
    <property type="entry name" value="RNase_III_dom"/>
</dbReference>
<keyword evidence="2" id="KW-0694">RNA-binding</keyword>
<proteinExistence type="predicted"/>